<protein>
    <submittedName>
        <fullName evidence="1">Uncharacterized protein</fullName>
    </submittedName>
</protein>
<dbReference type="AlphaFoldDB" id="A0A0F9L641"/>
<gene>
    <name evidence="1" type="ORF">LCGC14_1316630</name>
</gene>
<dbReference type="EMBL" id="LAZR01007817">
    <property type="protein sequence ID" value="KKM82726.1"/>
    <property type="molecule type" value="Genomic_DNA"/>
</dbReference>
<name>A0A0F9L641_9ZZZZ</name>
<reference evidence="1" key="1">
    <citation type="journal article" date="2015" name="Nature">
        <title>Complex archaea that bridge the gap between prokaryotes and eukaryotes.</title>
        <authorList>
            <person name="Spang A."/>
            <person name="Saw J.H."/>
            <person name="Jorgensen S.L."/>
            <person name="Zaremba-Niedzwiedzka K."/>
            <person name="Martijn J."/>
            <person name="Lind A.E."/>
            <person name="van Eijk R."/>
            <person name="Schleper C."/>
            <person name="Guy L."/>
            <person name="Ettema T.J."/>
        </authorList>
    </citation>
    <scope>NUCLEOTIDE SEQUENCE</scope>
</reference>
<organism evidence="1">
    <name type="scientific">marine sediment metagenome</name>
    <dbReference type="NCBI Taxonomy" id="412755"/>
    <lineage>
        <taxon>unclassified sequences</taxon>
        <taxon>metagenomes</taxon>
        <taxon>ecological metagenomes</taxon>
    </lineage>
</organism>
<sequence>MEGFAELVTDFMSPNMIRLAGNELGIDAFRDNPQVWSEKNLNFAFREIFEKLIVPESFTRRKPFRDPTLKFVQVYTGTKISNSYNIKVFEAITQTTPFWNSDRYGRIELTYSTLTQYFGDDFYEIQPALYYREETIRSSYGSRDLTLQHLVTSEFKHKIQHLYDKFYTVLSENYGNNEVIKAEFHVEGALGLGEGSRIDRTSTLDDVKSKFNDILTGHSLEFVMEKQGGVIVNEHEFREFVFSLTFYLVMFNAFAIIGDDVSGYKLFATQRKIYNNDYITGLYPQNLPASTSLSQAGELIYNTMQAQWNEENGETVWNFEDCWPIYLLDDARDLINILKLGFGLKLKVKPLEG</sequence>
<evidence type="ECO:0000313" key="1">
    <source>
        <dbReference type="EMBL" id="KKM82726.1"/>
    </source>
</evidence>
<comment type="caution">
    <text evidence="1">The sequence shown here is derived from an EMBL/GenBank/DDBJ whole genome shotgun (WGS) entry which is preliminary data.</text>
</comment>
<accession>A0A0F9L641</accession>
<proteinExistence type="predicted"/>